<feature type="region of interest" description="Disordered" evidence="1">
    <location>
        <begin position="257"/>
        <end position="280"/>
    </location>
</feature>
<reference evidence="2 3" key="1">
    <citation type="journal article" date="2025" name="Microbiol. Resour. Announc.">
        <title>Draft genome sequences for Neonectria magnoliae and Neonectria punicea, canker pathogens of Liriodendron tulipifera and Acer saccharum in West Virginia.</title>
        <authorList>
            <person name="Petronek H.M."/>
            <person name="Kasson M.T."/>
            <person name="Metheny A.M."/>
            <person name="Stauder C.M."/>
            <person name="Lovett B."/>
            <person name="Lynch S.C."/>
            <person name="Garnas J.R."/>
            <person name="Kasson L.R."/>
            <person name="Stajich J.E."/>
        </authorList>
    </citation>
    <scope>NUCLEOTIDE SEQUENCE [LARGE SCALE GENOMIC DNA]</scope>
    <source>
        <strain evidence="2 3">NRRL 64653</strain>
    </source>
</reference>
<comment type="caution">
    <text evidence="2">The sequence shown here is derived from an EMBL/GenBank/DDBJ whole genome shotgun (WGS) entry which is preliminary data.</text>
</comment>
<dbReference type="Proteomes" id="UP001498476">
    <property type="component" value="Unassembled WGS sequence"/>
</dbReference>
<feature type="compositionally biased region" description="Polar residues" evidence="1">
    <location>
        <begin position="257"/>
        <end position="270"/>
    </location>
</feature>
<keyword evidence="3" id="KW-1185">Reference proteome</keyword>
<proteinExistence type="predicted"/>
<evidence type="ECO:0000313" key="3">
    <source>
        <dbReference type="Proteomes" id="UP001498476"/>
    </source>
</evidence>
<feature type="region of interest" description="Disordered" evidence="1">
    <location>
        <begin position="340"/>
        <end position="425"/>
    </location>
</feature>
<sequence length="539" mass="59164">MVGQNVYTAEQVQFLLKQIIDGKDGVVIAEEYQAAFGKQLSANQLRYVKNKYGKDPKYNTAMINTDMGRKRKRASDGPSRDKTKSPPALEVKKPKLEPPADAQVMAPNMAHGHDNFLWNIPQNPEAHMHMFQPQQQQLQAVMPPQVPQAVTYHQVPEVKSQLDFSQAIISPPMAPKNDPNGFQQGQGHMMNEGFSMQGPWENHQADLSNMGAMANLSAMQASSNRNGFWMPGAYPYLQPNASRPVQPQLPMGTQQQLAASSQYHTSVQQLRTRRPAGQPAPQYNQYMIAQPAEGHASLTNTPPIKTEPVTATYYDQSQQVNPVHNVGDMRQRALQNMGLQPAPTLGARDVKRSSSPQYYKSPQQQQQPHENAFVPFNAPSEPVPAASTAPVDEAAINATASPPPSSSKLQANKPAAQTHPSPMPPANVVSNQTLGSKMDHLANIDDVLTSGFDFPDMPFFYNDDEPNRLPPLKSPVVVLQQGFGPQTVSNSAPLALETIDPRLLGDWCSLPELKREDTTSPSEHGPKTPAVLDKFTDAV</sequence>
<feature type="compositionally biased region" description="Basic and acidic residues" evidence="1">
    <location>
        <begin position="74"/>
        <end position="96"/>
    </location>
</feature>
<feature type="region of interest" description="Disordered" evidence="1">
    <location>
        <begin position="58"/>
        <end position="96"/>
    </location>
</feature>
<feature type="compositionally biased region" description="Low complexity" evidence="1">
    <location>
        <begin position="353"/>
        <end position="368"/>
    </location>
</feature>
<evidence type="ECO:0000313" key="2">
    <source>
        <dbReference type="EMBL" id="KAK7408778.1"/>
    </source>
</evidence>
<gene>
    <name evidence="2" type="primary">rrg1_1</name>
    <name evidence="2" type="ORF">QQX98_009076</name>
</gene>
<name>A0ABR1GTG0_9HYPO</name>
<protein>
    <submittedName>
        <fullName evidence="2">Protein-lysine N-methyltransferase rrg1</fullName>
    </submittedName>
</protein>
<accession>A0ABR1GTG0</accession>
<evidence type="ECO:0000256" key="1">
    <source>
        <dbReference type="SAM" id="MobiDB-lite"/>
    </source>
</evidence>
<organism evidence="2 3">
    <name type="scientific">Neonectria punicea</name>
    <dbReference type="NCBI Taxonomy" id="979145"/>
    <lineage>
        <taxon>Eukaryota</taxon>
        <taxon>Fungi</taxon>
        <taxon>Dikarya</taxon>
        <taxon>Ascomycota</taxon>
        <taxon>Pezizomycotina</taxon>
        <taxon>Sordariomycetes</taxon>
        <taxon>Hypocreomycetidae</taxon>
        <taxon>Hypocreales</taxon>
        <taxon>Nectriaceae</taxon>
        <taxon>Neonectria</taxon>
    </lineage>
</organism>
<dbReference type="EMBL" id="JAZAVJ010000174">
    <property type="protein sequence ID" value="KAK7408778.1"/>
    <property type="molecule type" value="Genomic_DNA"/>
</dbReference>
<feature type="region of interest" description="Disordered" evidence="1">
    <location>
        <begin position="514"/>
        <end position="539"/>
    </location>
</feature>